<feature type="transmembrane region" description="Helical" evidence="10">
    <location>
        <begin position="200"/>
        <end position="219"/>
    </location>
</feature>
<evidence type="ECO:0000256" key="6">
    <source>
        <dbReference type="ARBA" id="ARBA00023136"/>
    </source>
</evidence>
<dbReference type="InterPro" id="IPR014743">
    <property type="entry name" value="Cl-channel_core"/>
</dbReference>
<feature type="domain" description="CBS" evidence="11">
    <location>
        <begin position="451"/>
        <end position="502"/>
    </location>
</feature>
<comment type="subcellular location">
    <subcellularLocation>
        <location evidence="1">Membrane</location>
        <topology evidence="1">Multi-pass membrane protein</topology>
    </subcellularLocation>
</comment>
<dbReference type="SUPFAM" id="SSF54631">
    <property type="entry name" value="CBS-domain pair"/>
    <property type="match status" value="1"/>
</dbReference>
<keyword evidence="2" id="KW-0813">Transport</keyword>
<evidence type="ECO:0000259" key="11">
    <source>
        <dbReference type="Pfam" id="PF00571"/>
    </source>
</evidence>
<evidence type="ECO:0000256" key="5">
    <source>
        <dbReference type="ARBA" id="ARBA00023065"/>
    </source>
</evidence>
<keyword evidence="5" id="KW-0406">Ion transport</keyword>
<feature type="transmembrane region" description="Helical" evidence="10">
    <location>
        <begin position="163"/>
        <end position="188"/>
    </location>
</feature>
<keyword evidence="7" id="KW-0869">Chloride channel</keyword>
<dbReference type="PANTHER" id="PTHR43427:SF6">
    <property type="entry name" value="CHLORIDE CHANNEL PROTEIN CLC-E"/>
    <property type="match status" value="1"/>
</dbReference>
<keyword evidence="4 10" id="KW-1133">Transmembrane helix</keyword>
<dbReference type="PANTHER" id="PTHR43427">
    <property type="entry name" value="CHLORIDE CHANNEL PROTEIN CLC-E"/>
    <property type="match status" value="1"/>
</dbReference>
<evidence type="ECO:0000313" key="13">
    <source>
        <dbReference type="Proteomes" id="UP000676386"/>
    </source>
</evidence>
<keyword evidence="3 10" id="KW-0812">Transmembrane</keyword>
<dbReference type="EMBL" id="JAGTXB010000020">
    <property type="protein sequence ID" value="MBS0031147.1"/>
    <property type="molecule type" value="Genomic_DNA"/>
</dbReference>
<evidence type="ECO:0000256" key="4">
    <source>
        <dbReference type="ARBA" id="ARBA00022989"/>
    </source>
</evidence>
<accession>A0ABS5J7F8</accession>
<dbReference type="Gene3D" id="3.10.580.10">
    <property type="entry name" value="CBS-domain"/>
    <property type="match status" value="1"/>
</dbReference>
<evidence type="ECO:0000256" key="9">
    <source>
        <dbReference type="ARBA" id="ARBA00023303"/>
    </source>
</evidence>
<evidence type="ECO:0000256" key="8">
    <source>
        <dbReference type="ARBA" id="ARBA00023214"/>
    </source>
</evidence>
<feature type="transmembrane region" description="Helical" evidence="10">
    <location>
        <begin position="337"/>
        <end position="356"/>
    </location>
</feature>
<reference evidence="12 13" key="1">
    <citation type="submission" date="2021-04" db="EMBL/GenBank/DDBJ databases">
        <title>Chitinophaga sp. nov., isolated from the rhizosphere soil.</title>
        <authorList>
            <person name="He S."/>
        </authorList>
    </citation>
    <scope>NUCLEOTIDE SEQUENCE [LARGE SCALE GENOMIC DNA]</scope>
    <source>
        <strain evidence="12 13">2R12</strain>
    </source>
</reference>
<keyword evidence="13" id="KW-1185">Reference proteome</keyword>
<evidence type="ECO:0000256" key="3">
    <source>
        <dbReference type="ARBA" id="ARBA00022692"/>
    </source>
</evidence>
<evidence type="ECO:0000256" key="10">
    <source>
        <dbReference type="SAM" id="Phobius"/>
    </source>
</evidence>
<feature type="transmembrane region" description="Helical" evidence="10">
    <location>
        <begin position="231"/>
        <end position="253"/>
    </location>
</feature>
<dbReference type="Gene3D" id="1.10.3080.10">
    <property type="entry name" value="Clc chloride channel"/>
    <property type="match status" value="1"/>
</dbReference>
<keyword evidence="8" id="KW-0868">Chloride</keyword>
<evidence type="ECO:0000256" key="7">
    <source>
        <dbReference type="ARBA" id="ARBA00023173"/>
    </source>
</evidence>
<gene>
    <name evidence="12" type="ORF">KE626_27715</name>
</gene>
<feature type="transmembrane region" description="Helical" evidence="10">
    <location>
        <begin position="403"/>
        <end position="421"/>
    </location>
</feature>
<dbReference type="PRINTS" id="PR00762">
    <property type="entry name" value="CLCHANNEL"/>
</dbReference>
<dbReference type="Pfam" id="PF00654">
    <property type="entry name" value="Voltage_CLC"/>
    <property type="match status" value="1"/>
</dbReference>
<name>A0ABS5J7F8_9BACT</name>
<feature type="transmembrane region" description="Helical" evidence="10">
    <location>
        <begin position="303"/>
        <end position="325"/>
    </location>
</feature>
<dbReference type="SUPFAM" id="SSF81340">
    <property type="entry name" value="Clc chloride channel"/>
    <property type="match status" value="1"/>
</dbReference>
<keyword evidence="6 10" id="KW-0472">Membrane</keyword>
<feature type="transmembrane region" description="Helical" evidence="10">
    <location>
        <begin position="20"/>
        <end position="45"/>
    </location>
</feature>
<evidence type="ECO:0000313" key="12">
    <source>
        <dbReference type="EMBL" id="MBS0031147.1"/>
    </source>
</evidence>
<evidence type="ECO:0000256" key="2">
    <source>
        <dbReference type="ARBA" id="ARBA00022448"/>
    </source>
</evidence>
<proteinExistence type="predicted"/>
<dbReference type="Proteomes" id="UP000676386">
    <property type="component" value="Unassembled WGS sequence"/>
</dbReference>
<feature type="transmembrane region" description="Helical" evidence="10">
    <location>
        <begin position="368"/>
        <end position="391"/>
    </location>
</feature>
<feature type="transmembrane region" description="Helical" evidence="10">
    <location>
        <begin position="273"/>
        <end position="291"/>
    </location>
</feature>
<sequence>MNHKKGQKFAGNMSRRVFYLSLQACINALLIGVVAKGLVMLISLITNLSFYGRFSFAEEGPAGNTLGWLVILVPIVGSLLVGVMARFGSKAIRGHGIPEAMENIILNESKIPPVITLLKPLSAAISIGTGGPFGAEGPIIATGGAIGSFTGQVIHISSAERKVLLAAGACAGMAAIFGSPLAAILLAIELLLFEFSPRSVIPVAMGCIAGAGMHILLFESHPVFAMPDIPAVSDIALVTYVLMGAVVGVVAAYVSKSVYFVEDMFEKLPIHWMWWPALGAVVVGVVGYYAPHTMGVGYDNIKTLLTGNVPLALVISLCVLKYISWVISLGSGTSGGTLAPLFTIGGALGALIGMLVQKIFPGSDINIATSALIGMAAMFAGASRALLTAIVFSLETTGQPHGLLPLIGACTAAYFVSFFLMKGSIMTEKIRRRGVAAPDEYTPDIMQLINVSTVIVKPILTLRDNMTLLQAQQFLQEHSAAYYYQYLPVTDEAGSFKGYLNRAKLSAGGDIALAQELESSAPYVYASDDINLVTELFDSYAPDVLAVLDADRKMTGMVTADAVLRAYGERRKADARYHSAFYGNTRLLRLMARGKRLIVR</sequence>
<dbReference type="InterPro" id="IPR050368">
    <property type="entry name" value="ClC-type_chloride_channel"/>
</dbReference>
<dbReference type="CDD" id="cd00400">
    <property type="entry name" value="Voltage_gated_ClC"/>
    <property type="match status" value="1"/>
</dbReference>
<organism evidence="12 13">
    <name type="scientific">Chitinophaga hostae</name>
    <dbReference type="NCBI Taxonomy" id="2831022"/>
    <lineage>
        <taxon>Bacteria</taxon>
        <taxon>Pseudomonadati</taxon>
        <taxon>Bacteroidota</taxon>
        <taxon>Chitinophagia</taxon>
        <taxon>Chitinophagales</taxon>
        <taxon>Chitinophagaceae</taxon>
        <taxon>Chitinophaga</taxon>
    </lineage>
</organism>
<protein>
    <submittedName>
        <fullName evidence="12">Chloride channel protein</fullName>
    </submittedName>
</protein>
<dbReference type="InterPro" id="IPR000644">
    <property type="entry name" value="CBS_dom"/>
</dbReference>
<dbReference type="RefSeq" id="WP_211976287.1">
    <property type="nucleotide sequence ID" value="NZ_CBFHAM010000108.1"/>
</dbReference>
<dbReference type="InterPro" id="IPR046342">
    <property type="entry name" value="CBS_dom_sf"/>
</dbReference>
<comment type="caution">
    <text evidence="12">The sequence shown here is derived from an EMBL/GenBank/DDBJ whole genome shotgun (WGS) entry which is preliminary data.</text>
</comment>
<dbReference type="InterPro" id="IPR001807">
    <property type="entry name" value="ClC"/>
</dbReference>
<feature type="transmembrane region" description="Helical" evidence="10">
    <location>
        <begin position="65"/>
        <end position="85"/>
    </location>
</feature>
<keyword evidence="9" id="KW-0407">Ion channel</keyword>
<dbReference type="Pfam" id="PF00571">
    <property type="entry name" value="CBS"/>
    <property type="match status" value="1"/>
</dbReference>
<evidence type="ECO:0000256" key="1">
    <source>
        <dbReference type="ARBA" id="ARBA00004141"/>
    </source>
</evidence>